<feature type="region of interest" description="Disordered" evidence="2">
    <location>
        <begin position="1240"/>
        <end position="1261"/>
    </location>
</feature>
<dbReference type="PANTHER" id="PTHR18887">
    <property type="entry name" value="GOLGI-ASSOCIATED PROTEIN GCP360-RELATED"/>
    <property type="match status" value="1"/>
</dbReference>
<dbReference type="GO" id="GO:0005793">
    <property type="term" value="C:endoplasmic reticulum-Golgi intermediate compartment"/>
    <property type="evidence" value="ECO:0007669"/>
    <property type="project" value="TreeGrafter"/>
</dbReference>
<feature type="compositionally biased region" description="Basic and acidic residues" evidence="2">
    <location>
        <begin position="1240"/>
        <end position="1252"/>
    </location>
</feature>
<evidence type="ECO:0000256" key="2">
    <source>
        <dbReference type="SAM" id="MobiDB-lite"/>
    </source>
</evidence>
<feature type="compositionally biased region" description="Polar residues" evidence="2">
    <location>
        <begin position="2949"/>
        <end position="2959"/>
    </location>
</feature>
<dbReference type="OrthoDB" id="9904168at2759"/>
<feature type="compositionally biased region" description="Basic and acidic residues" evidence="2">
    <location>
        <begin position="3196"/>
        <end position="3206"/>
    </location>
</feature>
<feature type="region of interest" description="Disordered" evidence="2">
    <location>
        <begin position="385"/>
        <end position="404"/>
    </location>
</feature>
<evidence type="ECO:0000313" key="4">
    <source>
        <dbReference type="EMBL" id="GCB75957.1"/>
    </source>
</evidence>
<accession>A0A401PS82</accession>
<reference evidence="4 5" key="1">
    <citation type="journal article" date="2018" name="Nat. Ecol. Evol.">
        <title>Shark genomes provide insights into elasmobranch evolution and the origin of vertebrates.</title>
        <authorList>
            <person name="Hara Y"/>
            <person name="Yamaguchi K"/>
            <person name="Onimaru K"/>
            <person name="Kadota M"/>
            <person name="Koyanagi M"/>
            <person name="Keeley SD"/>
            <person name="Tatsumi K"/>
            <person name="Tanaka K"/>
            <person name="Motone F"/>
            <person name="Kageyama Y"/>
            <person name="Nozu R"/>
            <person name="Adachi N"/>
            <person name="Nishimura O"/>
            <person name="Nakagawa R"/>
            <person name="Tanegashima C"/>
            <person name="Kiyatake I"/>
            <person name="Matsumoto R"/>
            <person name="Murakumo K"/>
            <person name="Nishida K"/>
            <person name="Terakita A"/>
            <person name="Kuratani S"/>
            <person name="Sato K"/>
            <person name="Hyodo S Kuraku.S."/>
        </authorList>
    </citation>
    <scope>NUCLEOTIDE SEQUENCE [LARGE SCALE GENOMIC DNA]</scope>
</reference>
<feature type="coiled-coil region" evidence="1">
    <location>
        <begin position="723"/>
        <end position="943"/>
    </location>
</feature>
<dbReference type="OMA" id="YMAIDAF"/>
<dbReference type="Proteomes" id="UP000288216">
    <property type="component" value="Unassembled WGS sequence"/>
</dbReference>
<dbReference type="EMBL" id="BFAA01009994">
    <property type="protein sequence ID" value="GCB75957.1"/>
    <property type="molecule type" value="Genomic_DNA"/>
</dbReference>
<feature type="region of interest" description="Disordered" evidence="2">
    <location>
        <begin position="988"/>
        <end position="1012"/>
    </location>
</feature>
<feature type="compositionally biased region" description="Polar residues" evidence="2">
    <location>
        <begin position="37"/>
        <end position="56"/>
    </location>
</feature>
<evidence type="ECO:0008006" key="6">
    <source>
        <dbReference type="Google" id="ProtNLM"/>
    </source>
</evidence>
<feature type="coiled-coil region" evidence="1">
    <location>
        <begin position="242"/>
        <end position="311"/>
    </location>
</feature>
<keyword evidence="3" id="KW-0472">Membrane</keyword>
<feature type="region of interest" description="Disordered" evidence="2">
    <location>
        <begin position="126"/>
        <end position="152"/>
    </location>
</feature>
<keyword evidence="3" id="KW-0812">Transmembrane</keyword>
<feature type="coiled-coil region" evidence="1">
    <location>
        <begin position="2156"/>
        <end position="2244"/>
    </location>
</feature>
<keyword evidence="1" id="KW-0175">Coiled coil</keyword>
<organism evidence="4 5">
    <name type="scientific">Scyliorhinus torazame</name>
    <name type="common">Cloudy catshark</name>
    <name type="synonym">Catulus torazame</name>
    <dbReference type="NCBI Taxonomy" id="75743"/>
    <lineage>
        <taxon>Eukaryota</taxon>
        <taxon>Metazoa</taxon>
        <taxon>Chordata</taxon>
        <taxon>Craniata</taxon>
        <taxon>Vertebrata</taxon>
        <taxon>Chondrichthyes</taxon>
        <taxon>Elasmobranchii</taxon>
        <taxon>Galeomorphii</taxon>
        <taxon>Galeoidea</taxon>
        <taxon>Carcharhiniformes</taxon>
        <taxon>Scyliorhinidae</taxon>
        <taxon>Scyliorhinus</taxon>
    </lineage>
</organism>
<feature type="coiled-coil region" evidence="1">
    <location>
        <begin position="154"/>
        <end position="188"/>
    </location>
</feature>
<dbReference type="PANTHER" id="PTHR18887:SF2">
    <property type="entry name" value="GOLGIN SUBFAMILY B MEMBER 1"/>
    <property type="match status" value="1"/>
</dbReference>
<feature type="region of interest" description="Disordered" evidence="2">
    <location>
        <begin position="1867"/>
        <end position="1894"/>
    </location>
</feature>
<keyword evidence="3" id="KW-1133">Transmembrane helix</keyword>
<name>A0A401PS82_SCYTO</name>
<feature type="coiled-coil region" evidence="1">
    <location>
        <begin position="553"/>
        <end position="580"/>
    </location>
</feature>
<dbReference type="STRING" id="75743.A0A401PS82"/>
<feature type="coiled-coil region" evidence="1">
    <location>
        <begin position="1899"/>
        <end position="2113"/>
    </location>
</feature>
<feature type="compositionally biased region" description="Basic and acidic residues" evidence="2">
    <location>
        <begin position="988"/>
        <end position="1000"/>
    </location>
</feature>
<feature type="coiled-coil region" evidence="1">
    <location>
        <begin position="1113"/>
        <end position="1157"/>
    </location>
</feature>
<feature type="coiled-coil region" evidence="1">
    <location>
        <begin position="1414"/>
        <end position="1666"/>
    </location>
</feature>
<feature type="coiled-coil region" evidence="1">
    <location>
        <begin position="2460"/>
        <end position="2689"/>
    </location>
</feature>
<feature type="compositionally biased region" description="Polar residues" evidence="2">
    <location>
        <begin position="1867"/>
        <end position="1877"/>
    </location>
</feature>
<feature type="coiled-coil region" evidence="1">
    <location>
        <begin position="2713"/>
        <end position="2936"/>
    </location>
</feature>
<sequence>MSGLSPSSTMLSRLSDLAKGVNNVLQDLSGDDSGDGTNASQGAETSQQPEMETSTEQSDDVLERLAQTEQLVVQLKELVREKDLQLQNKEVAMKEEKELSDARLSKLKLQAKAKVASLNARIEALQKETLSPPSSQPETTEEKTAKVSLKGSSTLEQQDEIEKLKCQLQQQEENCRTLQTTVDGTNDQLQFTNILLKQQQAEHAQQLRSVQEVILEKDARFQEHIQKHEEELMQLASGSEINKDLHQTVKSLQRNLEEKEEALLGRTRVVEMLQQELNDSDRDKQLLREALKEAESNIAFLQTALESERLSAETRLSEVTEKYETELVEKNCAVTQLQQALQDAQFSCTDLTAQKQQQQSVMEDQERMCKTLTDEIKKLQDGLRKVEASEQSEPELTSERETSVRVQELEEKVQELQTAAEEQEVASQNRLAELEEEKGSLLWKTVDYEEVKTENEHLRARINKMEQHKGTEVLAQDIQECIQVGDTDSKSLDTIALDQSGDISPGGTDQTSKMEHPQDIPEPEQKAAELIEVQHGDTEVEEGSDLCSLQRTISEKDKELATVTHQLEEAQRDIVRLSQQLLDRPGTVLTEDGACSLIQVLEGNQFLPLEQMVTSAADKNLNVLVEQKDGRSSITLMEESSNAGSEMEKTTVSVQIEGKNTSVIQVEQRSTTVVHLDESTFSTTEVYSSGEHFGYGATSQGALRMVSGNEQGGELISGLREFQMVENEDFKKLQARIQELEKNLESVETLYSRQLEDKQEELKSLNQRVLDDQKEAENAKETIHNLSLETNQLLDQIKRYDEELCEISQLKERLTKAEEDVAHEEKKRLLILENTSMQSGLLEEQLQSAENESRSKDVKMEALEKELDIIQCRASEQEEEAKGLRGRLQEKEEAVLCLKQLITDAESKVEELLQKLAFGEQELTSVQQSLSEERNKVQQLQSSLSGRDVEMAELTMSMSEKMVTLNEDKFSLGNEVKRLKEQLLSLQKDQEGNEDQEKPAGETNLPPQERDLQDNTAGFEMLLKEKDGLEKQVENLKKENEQVKRKLQAALIKRKELLKKVEEMSREAQNKELQADEHLAPAYETEGGDLVPSESVRPLNETQTQGPQTVDLIREVAEKESDLQNMNKTLQDQAASVSQLQNLVDGLRQSLQEKTDRESALEADLFAKQLTIEQLTSRHEVDQKCVEHERTEADSSQNVAEPIAAMEGSVKGSQTELECKLFTLEREKDQLQKKLEEAVSSRKDMTKKAQEKTRHHREQAKQQKEEYKALLENFNEQNHEKASIYEELAKVKEQLRLLAEKPSATVALQAANVLQGNPEEIIVPGENQQLGWSMERVGSSKIEPVQTLIDLSEPRGDDLLVARLKEELQKVQDERDGLSLKLQYLTQLEQKTREESTESLDQITELQSTHHLEKEELLKEVDILKKRYQDMELKSALEEARAESSASEHVATLKKEYEELKGALQKKDEEVEHFNIQLKEKDACLKNLQQKMSDEEDLVRALQTQIEVQAKEFEEQSTRLQTEILETQQKQEEDAEEAKSKQQIQRKLQAALISRKEILKANKLLKEELTSVTALKEELNSKVGRMEKATEDLRQDKEDLLAKMLNLQEQKEKLITEVNKSLTEKQDLSASCESLKLAIEGVTQEKESLQQEIESLKGEQVAESSEWQSKHRDLQKEYETLLQSYENVGSETERMSRVLDVSKQEKQELLCRIRQAETQKLEVEKQLLGAVQEQEGMKEKMRKFAKSKQQKIMELEEEIDRFQSEQPEIRNQVQPSDSTESQLQEELQKAKRETEEVMNEVVTLKAQRDALDLETDTLRQQLKDISKKLDASQKELEKNQNNVIQEQEIQMKETIVASLAVEAKQESSNKLGSSAESTAAHVSREGPQEVPDPGFLGEITRCRQELSQLTEKLTHTETDKQTVEDEVHELKKASQLLKSEKETLEEQLAKGQDKFKLLRESASKLEQDNHQMRQQVEELKKEKAAAVSDKDDLEERLMNQLAELNGSIANYQQESKDNSDKVSCLELTVKDRQKEMDMLEEEVRQLKSEKAETAAKLQKNFEEKVKSMQRGKEGRKVHNKELQELLKVKQQEIKQLQKDCIRYQEKISDLEKTTKALKFVQQETQKNLDAARKETTGKMEDCKKTEAELFSCKVRLDDTQSEAARIQADNLKLKEELQTREVKAQDQASSLEEEHKRRLNLEKNEHRKQLRNMQEKLERLEREKKNAEDSIGVLNDMMEKMKVENNKIQADFNENLAKLAAFTRSMSSLQNDRDRIIDESKKWEIKFNDAILKKEEDIREKEDSCNELKEQLRQASIHSEELEIHLSRLEGSEQEWESKFKSEEEFHRKLLKKVEDENQQLFSKSEEFQKLHKDSQNELLKLTEEAKNLREQIAHLTSSLEKCEKAKGDLDDSLRQREAEVQNYLLTCEQLHSDLQSSKSLTEKLHKETGEKEEKIVSLLAAKEEAVANAISEAQQQLAEEVGQWESRVQRVGEEKSEGEQAIRKLQKETEDLDDKLKKTEEELKQQKIKLESFTKSMASLQNDRDRVLSDYKQLEQKHIEVIVEKDRLIQEAATENNKLRNELRSQQGQKDDLNSENAKLNAQLIQYREDLNQVISMKDSQYKQFLNTQLERFKELENEKTDIEKVLKEVEDGSEELSQENKALKGEKQIQTEQLQLAEKTMGELKDEVARLTIGGPVQVLQRQLDEKVGEVEKLASSLSSAQEKVAELESKVVTTEEETGQRLRATEVKYAKELESLQHNAGIMRNETETAEERVAELARDLMETEQRLRESIEEGEQLKAQNLSFGKAMSSLQVNRDHLLVQLEELQQKYTSELEMEKSRSEGLRQELTQSETNCHNLAEEKDGLFSELAAVKNSTIEDNLRARIDELSKQLSSKQQDVHDLTLELEGSANQLKAFSKTVTTLQDERDRLMDKVAKSKKVHEVKQGSASTPSISSEVQSLRNALSSLQNDRDRLLKEMKSQQQYVQTGEEAAEVSQLQAQLEGQDRQIADYQETQEQLKKENNACRRELEQHRSEKLSVTKQCERLKEQYLIAVSDKDKQIQELQTLCQELRLKVTHQAPEEAANPGETLQCVQTENSQLKVQLNNSLKELHQKELRIQKLNSKMSLVFEEKIALSAQLRGTGQNLRDTQHRLNELQSRHQILEQQLQSSTDLQDDKEKVDPMVDAAPGGPQGKDRNKEQLKETDLRHLKQRLIAAKQMQDRTEQELTQLEGSLAEERERRLAAEEALLSAEHRLKSVELSEWVSAQERNLNASAMEEHSMLIDLPESATPSKTRRGSRVRSICSLLHSRSRAKLLCAVYVIVLHILFLLCFTGNL</sequence>
<evidence type="ECO:0000256" key="3">
    <source>
        <dbReference type="SAM" id="Phobius"/>
    </source>
</evidence>
<gene>
    <name evidence="4" type="ORF">scyTo_0016496</name>
</gene>
<evidence type="ECO:0000313" key="5">
    <source>
        <dbReference type="Proteomes" id="UP000288216"/>
    </source>
</evidence>
<comment type="caution">
    <text evidence="4">The sequence shown here is derived from an EMBL/GenBank/DDBJ whole genome shotgun (WGS) entry which is preliminary data.</text>
</comment>
<feature type="region of interest" description="Disordered" evidence="2">
    <location>
        <begin position="2939"/>
        <end position="2959"/>
    </location>
</feature>
<feature type="coiled-coil region" evidence="1">
    <location>
        <begin position="3209"/>
        <end position="3257"/>
    </location>
</feature>
<dbReference type="InterPro" id="IPR026202">
    <property type="entry name" value="GOLGB1"/>
</dbReference>
<feature type="region of interest" description="Disordered" evidence="2">
    <location>
        <begin position="23"/>
        <end position="63"/>
    </location>
</feature>
<feature type="compositionally biased region" description="Polar residues" evidence="2">
    <location>
        <begin position="128"/>
        <end position="138"/>
    </location>
</feature>
<feature type="compositionally biased region" description="Polar residues" evidence="2">
    <location>
        <begin position="1764"/>
        <end position="1785"/>
    </location>
</feature>
<feature type="region of interest" description="Disordered" evidence="2">
    <location>
        <begin position="1762"/>
        <end position="1794"/>
    </location>
</feature>
<dbReference type="GO" id="GO:0016020">
    <property type="term" value="C:membrane"/>
    <property type="evidence" value="ECO:0007669"/>
    <property type="project" value="TreeGrafter"/>
</dbReference>
<evidence type="ECO:0000256" key="1">
    <source>
        <dbReference type="SAM" id="Coils"/>
    </source>
</evidence>
<feature type="coiled-coil region" evidence="1">
    <location>
        <begin position="2291"/>
        <end position="2325"/>
    </location>
</feature>
<keyword evidence="5" id="KW-1185">Reference proteome</keyword>
<feature type="coiled-coil region" evidence="1">
    <location>
        <begin position="2351"/>
        <end position="2406"/>
    </location>
</feature>
<protein>
    <recommendedName>
        <fullName evidence="6">Golgin subfamily B member 1</fullName>
    </recommendedName>
</protein>
<feature type="transmembrane region" description="Helical" evidence="3">
    <location>
        <begin position="3316"/>
        <end position="3335"/>
    </location>
</feature>
<dbReference type="GO" id="GO:0005801">
    <property type="term" value="C:cis-Golgi network"/>
    <property type="evidence" value="ECO:0007669"/>
    <property type="project" value="TreeGrafter"/>
</dbReference>
<feature type="region of interest" description="Disordered" evidence="2">
    <location>
        <begin position="3171"/>
        <end position="3206"/>
    </location>
</feature>
<feature type="region of interest" description="Disordered" evidence="2">
    <location>
        <begin position="497"/>
        <end position="519"/>
    </location>
</feature>
<proteinExistence type="predicted"/>